<reference evidence="9" key="1">
    <citation type="submission" date="2020-07" db="EMBL/GenBank/DDBJ databases">
        <authorList>
            <person name="Lin J."/>
        </authorList>
    </citation>
    <scope>NUCLEOTIDE SEQUENCE</scope>
</reference>
<dbReference type="GO" id="GO:0005886">
    <property type="term" value="C:plasma membrane"/>
    <property type="evidence" value="ECO:0007669"/>
    <property type="project" value="UniProtKB-SubCell"/>
</dbReference>
<dbReference type="GO" id="GO:0022857">
    <property type="term" value="F:transmembrane transporter activity"/>
    <property type="evidence" value="ECO:0007669"/>
    <property type="project" value="UniProtKB-UniRule"/>
</dbReference>
<dbReference type="PANTHER" id="PTHR12385">
    <property type="entry name" value="CHOLINE TRANSPORTER-LIKE (SLC FAMILY 44)"/>
    <property type="match status" value="1"/>
</dbReference>
<keyword evidence="5" id="KW-0472">Membrane</keyword>
<dbReference type="PANTHER" id="PTHR12385:SF14">
    <property type="entry name" value="CHOLINE TRANSPORTER-LIKE 2"/>
    <property type="match status" value="1"/>
</dbReference>
<evidence type="ECO:0000256" key="3">
    <source>
        <dbReference type="ARBA" id="ARBA00022692"/>
    </source>
</evidence>
<evidence type="ECO:0000256" key="1">
    <source>
        <dbReference type="ARBA" id="ARBA00004141"/>
    </source>
</evidence>
<gene>
    <name evidence="9" type="ORF">CB5_LOCUS8693</name>
</gene>
<dbReference type="AlphaFoldDB" id="A0A6V7P3R6"/>
<evidence type="ECO:0000313" key="9">
    <source>
        <dbReference type="EMBL" id="CAD1825482.1"/>
    </source>
</evidence>
<evidence type="ECO:0000256" key="2">
    <source>
        <dbReference type="ARBA" id="ARBA00007168"/>
    </source>
</evidence>
<comment type="subcellular location">
    <subcellularLocation>
        <location evidence="7">Cell membrane</location>
        <topology evidence="7">Multi-pass membrane protein</topology>
    </subcellularLocation>
    <subcellularLocation>
        <location evidence="1">Membrane</location>
        <topology evidence="1">Multi-pass membrane protein</topology>
    </subcellularLocation>
</comment>
<evidence type="ECO:0000256" key="7">
    <source>
        <dbReference type="RuleBase" id="RU368066"/>
    </source>
</evidence>
<dbReference type="InterPro" id="IPR007603">
    <property type="entry name" value="Choline_transptr-like"/>
</dbReference>
<sequence>MGDNHAAAAAAPADPAEPKAKTPAPAPASCRDEAYLDAVIQKRIRLFEAIQAKQGAERQSIGGDPIRIVKWRKDKGGHTRFWPYWEASLAHCYCRDDIEVVAVNDPFIDAKCRDLTVSTSDHEAFAGFSASSVRALKISNSPLILRRPRNAHLKILRSDECLIAIKTSLNDQFTQIWRGVCFLLRVLCLELMASPALVKYSKNDCNGNCCSYDLKSNKEEIPFFPVFSSVKRLLRYSLGSVSLGSLVVSIVEWVRFILESLRRRLKHVDTVSESCMGRTMSSSSHCCLGCIGRTIKSVNRNAYIMACE</sequence>
<feature type="compositionally biased region" description="Low complexity" evidence="8">
    <location>
        <begin position="1"/>
        <end position="14"/>
    </location>
</feature>
<evidence type="ECO:0000256" key="6">
    <source>
        <dbReference type="ARBA" id="ARBA00023180"/>
    </source>
</evidence>
<dbReference type="Pfam" id="PF04515">
    <property type="entry name" value="Choline_transpo"/>
    <property type="match status" value="1"/>
</dbReference>
<proteinExistence type="inferred from homology"/>
<dbReference type="EMBL" id="LR862145">
    <property type="protein sequence ID" value="CAD1825482.1"/>
    <property type="molecule type" value="Genomic_DNA"/>
</dbReference>
<feature type="region of interest" description="Disordered" evidence="8">
    <location>
        <begin position="1"/>
        <end position="28"/>
    </location>
</feature>
<evidence type="ECO:0000256" key="4">
    <source>
        <dbReference type="ARBA" id="ARBA00022989"/>
    </source>
</evidence>
<protein>
    <recommendedName>
        <fullName evidence="7">Choline transporter-like protein</fullName>
    </recommendedName>
</protein>
<comment type="similarity">
    <text evidence="2 7">Belongs to the CTL (choline transporter-like) family.</text>
</comment>
<evidence type="ECO:0000256" key="8">
    <source>
        <dbReference type="SAM" id="MobiDB-lite"/>
    </source>
</evidence>
<comment type="function">
    <text evidence="7">Choline transporter.</text>
</comment>
<keyword evidence="3" id="KW-0812">Transmembrane</keyword>
<evidence type="ECO:0000256" key="5">
    <source>
        <dbReference type="ARBA" id="ARBA00023136"/>
    </source>
</evidence>
<organism evidence="9">
    <name type="scientific">Ananas comosus var. bracteatus</name>
    <name type="common">red pineapple</name>
    <dbReference type="NCBI Taxonomy" id="296719"/>
    <lineage>
        <taxon>Eukaryota</taxon>
        <taxon>Viridiplantae</taxon>
        <taxon>Streptophyta</taxon>
        <taxon>Embryophyta</taxon>
        <taxon>Tracheophyta</taxon>
        <taxon>Spermatophyta</taxon>
        <taxon>Magnoliopsida</taxon>
        <taxon>Liliopsida</taxon>
        <taxon>Poales</taxon>
        <taxon>Bromeliaceae</taxon>
        <taxon>Bromelioideae</taxon>
        <taxon>Ananas</taxon>
    </lineage>
</organism>
<keyword evidence="6" id="KW-0325">Glycoprotein</keyword>
<accession>A0A6V7P3R6</accession>
<name>A0A6V7P3R6_ANACO</name>
<keyword evidence="4" id="KW-1133">Transmembrane helix</keyword>